<evidence type="ECO:0000313" key="1">
    <source>
        <dbReference type="EMBL" id="MBX4195160.1"/>
    </source>
</evidence>
<accession>A0AAW4QMT1</accession>
<dbReference type="Proteomes" id="UP000704433">
    <property type="component" value="Unassembled WGS sequence"/>
</dbReference>
<dbReference type="AlphaFoldDB" id="A0AAW4QMT1"/>
<proteinExistence type="predicted"/>
<name>A0AAW4QMT1_9ENTE</name>
<evidence type="ECO:0000313" key="2">
    <source>
        <dbReference type="Proteomes" id="UP000704433"/>
    </source>
</evidence>
<reference evidence="1" key="1">
    <citation type="journal article" date="2022" name="J. Anim. Sci.">
        <title>Whole genome sequence analyses-based assessment of virulence potential and antimicrobial susceptibilities and resistance of Enterococcus faecium strains isolated from commercial swine and cattle probiotic products.</title>
        <authorList>
            <person name="Shridhar P.B."/>
            <person name="Amachawadi R.G."/>
            <person name="Tokach M."/>
            <person name="Patel I."/>
            <person name="Gangiredla J."/>
            <person name="Mammel M."/>
            <person name="Nagaraja T.G."/>
        </authorList>
    </citation>
    <scope>NUCLEOTIDE SEQUENCE</scope>
    <source>
        <strain evidence="1">EF216</strain>
    </source>
</reference>
<dbReference type="EMBL" id="JAIFOD010000075">
    <property type="protein sequence ID" value="MBX4195160.1"/>
    <property type="molecule type" value="Genomic_DNA"/>
</dbReference>
<gene>
    <name evidence="1" type="ORF">KYX84_13540</name>
</gene>
<sequence length="131" mass="15228">MKGIVAAVIVICSLFLAIGYTNDNREQINNFSKKQEEKLKENARSVSEQEWQNDEVPLREIVSLEGTIIKSDRKSNKVENGDRFLLRTQGNVFMIFNDQNQCFRVGERIKVYGEYYGFIKGQLIERENESE</sequence>
<dbReference type="RefSeq" id="WP_070704101.1">
    <property type="nucleotide sequence ID" value="NZ_JAIFOD010000075.1"/>
</dbReference>
<organism evidence="1 2">
    <name type="scientific">Enterococcus lactis</name>
    <dbReference type="NCBI Taxonomy" id="357441"/>
    <lineage>
        <taxon>Bacteria</taxon>
        <taxon>Bacillati</taxon>
        <taxon>Bacillota</taxon>
        <taxon>Bacilli</taxon>
        <taxon>Lactobacillales</taxon>
        <taxon>Enterococcaceae</taxon>
        <taxon>Enterococcus</taxon>
    </lineage>
</organism>
<protein>
    <submittedName>
        <fullName evidence="1">Uncharacterized protein</fullName>
    </submittedName>
</protein>
<comment type="caution">
    <text evidence="1">The sequence shown here is derived from an EMBL/GenBank/DDBJ whole genome shotgun (WGS) entry which is preliminary data.</text>
</comment>